<sequence>MGIFRRKRIEPEPFGPTPFIAEVLRRLGEEYGGFDVAEPLSPDRGGPGGAVTIHIAGDVDPAREPFMQGTGTSEPLGPWPTTRRSTTVIS</sequence>
<dbReference type="OrthoDB" id="5147317at2"/>
<evidence type="ECO:0000256" key="1">
    <source>
        <dbReference type="SAM" id="MobiDB-lite"/>
    </source>
</evidence>
<reference evidence="2 3" key="1">
    <citation type="submission" date="2019-09" db="EMBL/GenBank/DDBJ databases">
        <title>Phylogeny of genus Pseudoclavibacter and closely related genus.</title>
        <authorList>
            <person name="Li Y."/>
        </authorList>
    </citation>
    <scope>NUCLEOTIDE SEQUENCE [LARGE SCALE GENOMIC DNA]</scope>
    <source>
        <strain evidence="2 3">DSM 23821</strain>
    </source>
</reference>
<organism evidence="2 3">
    <name type="scientific">Pseudoclavibacter chungangensis</name>
    <dbReference type="NCBI Taxonomy" id="587635"/>
    <lineage>
        <taxon>Bacteria</taxon>
        <taxon>Bacillati</taxon>
        <taxon>Actinomycetota</taxon>
        <taxon>Actinomycetes</taxon>
        <taxon>Micrococcales</taxon>
        <taxon>Microbacteriaceae</taxon>
        <taxon>Pseudoclavibacter</taxon>
    </lineage>
</organism>
<name>A0A7J5BM58_9MICO</name>
<comment type="caution">
    <text evidence="2">The sequence shown here is derived from an EMBL/GenBank/DDBJ whole genome shotgun (WGS) entry which is preliminary data.</text>
</comment>
<feature type="region of interest" description="Disordered" evidence="1">
    <location>
        <begin position="61"/>
        <end position="90"/>
    </location>
</feature>
<dbReference type="RefSeq" id="WP_158042077.1">
    <property type="nucleotide sequence ID" value="NZ_JACCFV010000001.1"/>
</dbReference>
<accession>A0A7J5BM58</accession>
<dbReference type="Proteomes" id="UP000467240">
    <property type="component" value="Unassembled WGS sequence"/>
</dbReference>
<dbReference type="AlphaFoldDB" id="A0A7J5BM58"/>
<dbReference type="EMBL" id="WBJZ01000032">
    <property type="protein sequence ID" value="KAB1652301.1"/>
    <property type="molecule type" value="Genomic_DNA"/>
</dbReference>
<gene>
    <name evidence="2" type="ORF">F8O01_16875</name>
</gene>
<evidence type="ECO:0000313" key="2">
    <source>
        <dbReference type="EMBL" id="KAB1652301.1"/>
    </source>
</evidence>
<keyword evidence="3" id="KW-1185">Reference proteome</keyword>
<evidence type="ECO:0000313" key="3">
    <source>
        <dbReference type="Proteomes" id="UP000467240"/>
    </source>
</evidence>
<proteinExistence type="predicted"/>
<protein>
    <submittedName>
        <fullName evidence="2">Uncharacterized protein</fullName>
    </submittedName>
</protein>